<dbReference type="EMBL" id="CP002483">
    <property type="protein sequence ID" value="ADW71333.1"/>
    <property type="molecule type" value="Genomic_DNA"/>
</dbReference>
<dbReference type="InterPro" id="IPR043749">
    <property type="entry name" value="DUF5694"/>
</dbReference>
<gene>
    <name evidence="1" type="ordered locus">AciX9_4382</name>
</gene>
<reference evidence="2" key="1">
    <citation type="submission" date="2011-01" db="EMBL/GenBank/DDBJ databases">
        <title>Complete sequence of plasmid3 of Acidobacterium sp. MP5ACTX9.</title>
        <authorList>
            <consortium name="US DOE Joint Genome Institute"/>
            <person name="Lucas S."/>
            <person name="Copeland A."/>
            <person name="Lapidus A."/>
            <person name="Cheng J.-F."/>
            <person name="Goodwin L."/>
            <person name="Pitluck S."/>
            <person name="Teshima H."/>
            <person name="Detter J.C."/>
            <person name="Han C."/>
            <person name="Tapia R."/>
            <person name="Land M."/>
            <person name="Hauser L."/>
            <person name="Kyrpides N."/>
            <person name="Ivanova N."/>
            <person name="Ovchinnikova G."/>
            <person name="Pagani I."/>
            <person name="Rawat S.R."/>
            <person name="Mannisto M."/>
            <person name="Haggblom M.M."/>
            <person name="Woyke T."/>
        </authorList>
    </citation>
    <scope>NUCLEOTIDE SEQUENCE [LARGE SCALE GENOMIC DNA]</scope>
    <source>
        <strain evidence="2">MP5ACTX9</strain>
        <plasmid evidence="2">Plasmid pACIX903</plasmid>
    </source>
</reference>
<keyword evidence="2" id="KW-1185">Reference proteome</keyword>
<dbReference type="Pfam" id="PF18950">
    <property type="entry name" value="DUF5694"/>
    <property type="match status" value="1"/>
</dbReference>
<dbReference type="Proteomes" id="UP000000343">
    <property type="component" value="Plasmid pACIX903"/>
</dbReference>
<name>E8X799_GRATM</name>
<keyword evidence="1" id="KW-0614">Plasmid</keyword>
<dbReference type="OrthoDB" id="661563at2"/>
<organism evidence="2">
    <name type="scientific">Granulicella tundricola (strain ATCC BAA-1859 / DSM 23138 / MP5ACTX9)</name>
    <dbReference type="NCBI Taxonomy" id="1198114"/>
    <lineage>
        <taxon>Bacteria</taxon>
        <taxon>Pseudomonadati</taxon>
        <taxon>Acidobacteriota</taxon>
        <taxon>Terriglobia</taxon>
        <taxon>Terriglobales</taxon>
        <taxon>Acidobacteriaceae</taxon>
        <taxon>Granulicella</taxon>
    </lineage>
</organism>
<dbReference type="AlphaFoldDB" id="E8X799"/>
<geneLocation type="plasmid" evidence="1 2">
    <name>pACIX903</name>
</geneLocation>
<protein>
    <submittedName>
        <fullName evidence="1">Uncharacterized protein</fullName>
    </submittedName>
</protein>
<evidence type="ECO:0000313" key="2">
    <source>
        <dbReference type="Proteomes" id="UP000000343"/>
    </source>
</evidence>
<proteinExistence type="predicted"/>
<dbReference type="KEGG" id="acm:AciX9_4382"/>
<sequence>MQYMSLSRFFSIFWMTLLAIPAFGQEKPQIMILGTTHFNNPNHDISNMVIDDVLTPERQQQIRLLVGAIARFKPTRIAIELPPSEQSALDQRYADYRAGRYSLTSNERDQLGLRLAAMLQLPRLDAVDYKEGPPGPDEAYDFSAYAAAHGQQKQFDGFLAAGKQYAADETTYLHTHTMLEWFRHANTPQYRLLNNKFYFDMLRFGDNKINPGANWVGGWHARNLIILENVWRLSKPNDRILVIFGAGHTFLLNQFSSDSGEFNVIDTERYLAP</sequence>
<dbReference type="HOGENOM" id="CLU_070500_1_0_0"/>
<accession>E8X799</accession>
<evidence type="ECO:0000313" key="1">
    <source>
        <dbReference type="EMBL" id="ADW71333.1"/>
    </source>
</evidence>